<proteinExistence type="predicted"/>
<sequence length="169" mass="19201">MRSGQISCGRQNPPIQSAELAGGIAKGMPSTSLQDWKAVAPLLRNADGTTQVIPVQIELHEAAALRPGCCTRDVGCLYIYNKYRTWLQQRCPSIIVSYILLVIDPHFICLAQQFNSNLPVRVNTYRQSITITEEFRFHCEWKTMKVAPFLKRLDDYRINSTSLNVRKDT</sequence>
<dbReference type="Proteomes" id="UP001642409">
    <property type="component" value="Unassembled WGS sequence"/>
</dbReference>
<comment type="caution">
    <text evidence="1">The sequence shown here is derived from an EMBL/GenBank/DDBJ whole genome shotgun (WGS) entry which is preliminary data.</text>
</comment>
<evidence type="ECO:0000313" key="1">
    <source>
        <dbReference type="EMBL" id="CAL5997917.1"/>
    </source>
</evidence>
<gene>
    <name evidence="1" type="ORF">HINF_LOCUS15481</name>
</gene>
<accession>A0ABP1HPF8</accession>
<organism evidence="1 2">
    <name type="scientific">Hexamita inflata</name>
    <dbReference type="NCBI Taxonomy" id="28002"/>
    <lineage>
        <taxon>Eukaryota</taxon>
        <taxon>Metamonada</taxon>
        <taxon>Diplomonadida</taxon>
        <taxon>Hexamitidae</taxon>
        <taxon>Hexamitinae</taxon>
        <taxon>Hexamita</taxon>
    </lineage>
</organism>
<dbReference type="EMBL" id="CAXDID020000037">
    <property type="protein sequence ID" value="CAL5997917.1"/>
    <property type="molecule type" value="Genomic_DNA"/>
</dbReference>
<reference evidence="1 2" key="1">
    <citation type="submission" date="2024-07" db="EMBL/GenBank/DDBJ databases">
        <authorList>
            <person name="Akdeniz Z."/>
        </authorList>
    </citation>
    <scope>NUCLEOTIDE SEQUENCE [LARGE SCALE GENOMIC DNA]</scope>
</reference>
<evidence type="ECO:0000313" key="2">
    <source>
        <dbReference type="Proteomes" id="UP001642409"/>
    </source>
</evidence>
<name>A0ABP1HPF8_9EUKA</name>
<keyword evidence="2" id="KW-1185">Reference proteome</keyword>
<protein>
    <submittedName>
        <fullName evidence="1">Hypothetical_protein</fullName>
    </submittedName>
</protein>